<organism evidence="2 3">
    <name type="scientific">Lophiostoma macrostomum CBS 122681</name>
    <dbReference type="NCBI Taxonomy" id="1314788"/>
    <lineage>
        <taxon>Eukaryota</taxon>
        <taxon>Fungi</taxon>
        <taxon>Dikarya</taxon>
        <taxon>Ascomycota</taxon>
        <taxon>Pezizomycotina</taxon>
        <taxon>Dothideomycetes</taxon>
        <taxon>Pleosporomycetidae</taxon>
        <taxon>Pleosporales</taxon>
        <taxon>Lophiostomataceae</taxon>
        <taxon>Lophiostoma</taxon>
    </lineage>
</organism>
<reference evidence="2" key="1">
    <citation type="journal article" date="2020" name="Stud. Mycol.">
        <title>101 Dothideomycetes genomes: a test case for predicting lifestyles and emergence of pathogens.</title>
        <authorList>
            <person name="Haridas S."/>
            <person name="Albert R."/>
            <person name="Binder M."/>
            <person name="Bloem J."/>
            <person name="Labutti K."/>
            <person name="Salamov A."/>
            <person name="Andreopoulos B."/>
            <person name="Baker S."/>
            <person name="Barry K."/>
            <person name="Bills G."/>
            <person name="Bluhm B."/>
            <person name="Cannon C."/>
            <person name="Castanera R."/>
            <person name="Culley D."/>
            <person name="Daum C."/>
            <person name="Ezra D."/>
            <person name="Gonzalez J."/>
            <person name="Henrissat B."/>
            <person name="Kuo A."/>
            <person name="Liang C."/>
            <person name="Lipzen A."/>
            <person name="Lutzoni F."/>
            <person name="Magnuson J."/>
            <person name="Mondo S."/>
            <person name="Nolan M."/>
            <person name="Ohm R."/>
            <person name="Pangilinan J."/>
            <person name="Park H.-J."/>
            <person name="Ramirez L."/>
            <person name="Alfaro M."/>
            <person name="Sun H."/>
            <person name="Tritt A."/>
            <person name="Yoshinaga Y."/>
            <person name="Zwiers L.-H."/>
            <person name="Turgeon B."/>
            <person name="Goodwin S."/>
            <person name="Spatafora J."/>
            <person name="Crous P."/>
            <person name="Grigoriev I."/>
        </authorList>
    </citation>
    <scope>NUCLEOTIDE SEQUENCE</scope>
    <source>
        <strain evidence="2">CBS 122681</strain>
    </source>
</reference>
<feature type="compositionally biased region" description="Polar residues" evidence="1">
    <location>
        <begin position="15"/>
        <end position="26"/>
    </location>
</feature>
<dbReference type="EMBL" id="MU004617">
    <property type="protein sequence ID" value="KAF2647465.1"/>
    <property type="molecule type" value="Genomic_DNA"/>
</dbReference>
<gene>
    <name evidence="2" type="ORF">K491DRAFT_699611</name>
</gene>
<name>A0A6A6SHX2_9PLEO</name>
<dbReference type="AlphaFoldDB" id="A0A6A6SHX2"/>
<dbReference type="Proteomes" id="UP000799324">
    <property type="component" value="Unassembled WGS sequence"/>
</dbReference>
<proteinExistence type="predicted"/>
<feature type="region of interest" description="Disordered" evidence="1">
    <location>
        <begin position="1"/>
        <end position="92"/>
    </location>
</feature>
<accession>A0A6A6SHX2</accession>
<evidence type="ECO:0000313" key="3">
    <source>
        <dbReference type="Proteomes" id="UP000799324"/>
    </source>
</evidence>
<sequence>MPLAITHLEKAPHSSMKQTVQFTRSNKGLPARSLIEDCAPGRDAPRESASYFDKAATQPTRSSTMDERASSANPKTRLAKISSRPHLVGLYS</sequence>
<evidence type="ECO:0000313" key="2">
    <source>
        <dbReference type="EMBL" id="KAF2647465.1"/>
    </source>
</evidence>
<protein>
    <submittedName>
        <fullName evidence="2">Uncharacterized protein</fullName>
    </submittedName>
</protein>
<evidence type="ECO:0000256" key="1">
    <source>
        <dbReference type="SAM" id="MobiDB-lite"/>
    </source>
</evidence>
<keyword evidence="3" id="KW-1185">Reference proteome</keyword>